<comment type="caution">
    <text evidence="13">The sequence shown here is derived from an EMBL/GenBank/DDBJ whole genome shotgun (WGS) entry which is preliminary data.</text>
</comment>
<feature type="region of interest" description="Disordered" evidence="11">
    <location>
        <begin position="177"/>
        <end position="225"/>
    </location>
</feature>
<gene>
    <name evidence="13" type="ORF">CLODIP_2_CD02345</name>
</gene>
<keyword evidence="7" id="KW-0238">DNA-binding</keyword>
<name>A0A8S1CPB1_9INSE</name>
<feature type="domain" description="C2H2-type" evidence="12">
    <location>
        <begin position="134"/>
        <end position="163"/>
    </location>
</feature>
<evidence type="ECO:0000256" key="3">
    <source>
        <dbReference type="ARBA" id="ARBA00022737"/>
    </source>
</evidence>
<dbReference type="SMART" id="SM00355">
    <property type="entry name" value="ZnF_C2H2"/>
    <property type="match status" value="3"/>
</dbReference>
<keyword evidence="2" id="KW-0479">Metal-binding</keyword>
<evidence type="ECO:0000313" key="13">
    <source>
        <dbReference type="EMBL" id="CAB3371186.1"/>
    </source>
</evidence>
<dbReference type="AlphaFoldDB" id="A0A8S1CPB1"/>
<sequence length="225" mass="25171">MDSECQEVSFAAQCLLELSHSRDAAFYAQLDKRCRARVDQDPLFMVARILTDLSRIKQEMPEEEQLMDGPAAVEEVVVVTLPPKRAPRRSSAGPSAGTPYKKNHRCTYPECTKSYGKSSHLKAHLRTHTGERPFPCSWPSCGKKFARSDELARHTRTHTGEKNFECPVCSKKFMRSDHLSKHARRHPNFDPSVLRQRRPAGKPAGSINSSDGTPSDVLSDSIPSP</sequence>
<evidence type="ECO:0000256" key="8">
    <source>
        <dbReference type="ARBA" id="ARBA00023163"/>
    </source>
</evidence>
<accession>A0A8S1CPB1</accession>
<dbReference type="FunFam" id="3.30.160.60:FF:000072">
    <property type="entry name" value="zinc finger protein 143 isoform X1"/>
    <property type="match status" value="1"/>
</dbReference>
<dbReference type="FunFam" id="3.30.160.60:FF:000018">
    <property type="entry name" value="Krueppel-like factor 15"/>
    <property type="match status" value="1"/>
</dbReference>
<dbReference type="InterPro" id="IPR013087">
    <property type="entry name" value="Znf_C2H2_type"/>
</dbReference>
<organism evidence="13 14">
    <name type="scientific">Cloeon dipterum</name>
    <dbReference type="NCBI Taxonomy" id="197152"/>
    <lineage>
        <taxon>Eukaryota</taxon>
        <taxon>Metazoa</taxon>
        <taxon>Ecdysozoa</taxon>
        <taxon>Arthropoda</taxon>
        <taxon>Hexapoda</taxon>
        <taxon>Insecta</taxon>
        <taxon>Pterygota</taxon>
        <taxon>Palaeoptera</taxon>
        <taxon>Ephemeroptera</taxon>
        <taxon>Pisciforma</taxon>
        <taxon>Baetidae</taxon>
        <taxon>Cloeon</taxon>
    </lineage>
</organism>
<feature type="domain" description="C2H2-type" evidence="12">
    <location>
        <begin position="164"/>
        <end position="191"/>
    </location>
</feature>
<evidence type="ECO:0000256" key="7">
    <source>
        <dbReference type="ARBA" id="ARBA00023125"/>
    </source>
</evidence>
<evidence type="ECO:0000256" key="5">
    <source>
        <dbReference type="ARBA" id="ARBA00022833"/>
    </source>
</evidence>
<dbReference type="GO" id="GO:0005634">
    <property type="term" value="C:nucleus"/>
    <property type="evidence" value="ECO:0007669"/>
    <property type="project" value="UniProtKB-SubCell"/>
</dbReference>
<dbReference type="InterPro" id="IPR036236">
    <property type="entry name" value="Znf_C2H2_sf"/>
</dbReference>
<keyword evidence="14" id="KW-1185">Reference proteome</keyword>
<dbReference type="GO" id="GO:0000981">
    <property type="term" value="F:DNA-binding transcription factor activity, RNA polymerase II-specific"/>
    <property type="evidence" value="ECO:0007669"/>
    <property type="project" value="TreeGrafter"/>
</dbReference>
<keyword evidence="6" id="KW-0805">Transcription regulation</keyword>
<evidence type="ECO:0000256" key="4">
    <source>
        <dbReference type="ARBA" id="ARBA00022771"/>
    </source>
</evidence>
<dbReference type="EMBL" id="CADEPI010000059">
    <property type="protein sequence ID" value="CAB3371186.1"/>
    <property type="molecule type" value="Genomic_DNA"/>
</dbReference>
<dbReference type="Proteomes" id="UP000494165">
    <property type="component" value="Unassembled WGS sequence"/>
</dbReference>
<evidence type="ECO:0000259" key="12">
    <source>
        <dbReference type="PROSITE" id="PS50157"/>
    </source>
</evidence>
<dbReference type="PROSITE" id="PS00028">
    <property type="entry name" value="ZINC_FINGER_C2H2_1"/>
    <property type="match status" value="3"/>
</dbReference>
<evidence type="ECO:0000256" key="1">
    <source>
        <dbReference type="ARBA" id="ARBA00004123"/>
    </source>
</evidence>
<protein>
    <recommendedName>
        <fullName evidence="12">C2H2-type domain-containing protein</fullName>
    </recommendedName>
</protein>
<keyword evidence="8" id="KW-0804">Transcription</keyword>
<keyword evidence="5" id="KW-0862">Zinc</keyword>
<reference evidence="13 14" key="1">
    <citation type="submission" date="2020-04" db="EMBL/GenBank/DDBJ databases">
        <authorList>
            <person name="Alioto T."/>
            <person name="Alioto T."/>
            <person name="Gomez Garrido J."/>
        </authorList>
    </citation>
    <scope>NUCLEOTIDE SEQUENCE [LARGE SCALE GENOMIC DNA]</scope>
</reference>
<evidence type="ECO:0000256" key="9">
    <source>
        <dbReference type="ARBA" id="ARBA00023242"/>
    </source>
</evidence>
<dbReference type="OrthoDB" id="4748970at2759"/>
<dbReference type="GO" id="GO:0000978">
    <property type="term" value="F:RNA polymerase II cis-regulatory region sequence-specific DNA binding"/>
    <property type="evidence" value="ECO:0007669"/>
    <property type="project" value="TreeGrafter"/>
</dbReference>
<dbReference type="PANTHER" id="PTHR23235:SF174">
    <property type="entry name" value="CABUT, ISOFORM A"/>
    <property type="match status" value="1"/>
</dbReference>
<feature type="compositionally biased region" description="Polar residues" evidence="11">
    <location>
        <begin position="206"/>
        <end position="225"/>
    </location>
</feature>
<keyword evidence="9" id="KW-0539">Nucleus</keyword>
<evidence type="ECO:0000313" key="14">
    <source>
        <dbReference type="Proteomes" id="UP000494165"/>
    </source>
</evidence>
<dbReference type="SUPFAM" id="SSF57667">
    <property type="entry name" value="beta-beta-alpha zinc fingers"/>
    <property type="match status" value="1"/>
</dbReference>
<evidence type="ECO:0000256" key="10">
    <source>
        <dbReference type="PROSITE-ProRule" id="PRU00042"/>
    </source>
</evidence>
<dbReference type="GO" id="GO:0008270">
    <property type="term" value="F:zinc ion binding"/>
    <property type="evidence" value="ECO:0007669"/>
    <property type="project" value="UniProtKB-KW"/>
</dbReference>
<evidence type="ECO:0000256" key="11">
    <source>
        <dbReference type="SAM" id="MobiDB-lite"/>
    </source>
</evidence>
<dbReference type="Pfam" id="PF00096">
    <property type="entry name" value="zf-C2H2"/>
    <property type="match status" value="3"/>
</dbReference>
<dbReference type="PANTHER" id="PTHR23235">
    <property type="entry name" value="KRUEPPEL-LIKE TRANSCRIPTION FACTOR"/>
    <property type="match status" value="1"/>
</dbReference>
<feature type="domain" description="C2H2-type" evidence="12">
    <location>
        <begin position="104"/>
        <end position="133"/>
    </location>
</feature>
<dbReference type="FunFam" id="3.30.160.60:FF:000595">
    <property type="entry name" value="Krueppel-like factor 14"/>
    <property type="match status" value="1"/>
</dbReference>
<keyword evidence="3" id="KW-0677">Repeat</keyword>
<evidence type="ECO:0000256" key="6">
    <source>
        <dbReference type="ARBA" id="ARBA00023015"/>
    </source>
</evidence>
<proteinExistence type="predicted"/>
<dbReference type="Gene3D" id="3.30.160.60">
    <property type="entry name" value="Classic Zinc Finger"/>
    <property type="match status" value="3"/>
</dbReference>
<evidence type="ECO:0000256" key="2">
    <source>
        <dbReference type="ARBA" id="ARBA00022723"/>
    </source>
</evidence>
<comment type="subcellular location">
    <subcellularLocation>
        <location evidence="1">Nucleus</location>
    </subcellularLocation>
</comment>
<keyword evidence="4 10" id="KW-0863">Zinc-finger</keyword>
<dbReference type="PROSITE" id="PS50157">
    <property type="entry name" value="ZINC_FINGER_C2H2_2"/>
    <property type="match status" value="3"/>
</dbReference>